<evidence type="ECO:0000259" key="5">
    <source>
        <dbReference type="Pfam" id="PF00082"/>
    </source>
</evidence>
<keyword evidence="3" id="KW-0378">Hydrolase</keyword>
<keyword evidence="4" id="KW-0720">Serine protease</keyword>
<dbReference type="InterPro" id="IPR015500">
    <property type="entry name" value="Peptidase_S8_subtilisin-rel"/>
</dbReference>
<dbReference type="SUPFAM" id="SSF52743">
    <property type="entry name" value="Subtilisin-like"/>
    <property type="match status" value="1"/>
</dbReference>
<dbReference type="PRINTS" id="PR00723">
    <property type="entry name" value="SUBTILISIN"/>
</dbReference>
<dbReference type="PANTHER" id="PTHR43806:SF11">
    <property type="entry name" value="CEREVISIN-RELATED"/>
    <property type="match status" value="1"/>
</dbReference>
<dbReference type="Gene3D" id="3.40.50.200">
    <property type="entry name" value="Peptidase S8/S53 domain"/>
    <property type="match status" value="1"/>
</dbReference>
<dbReference type="PROSITE" id="PS51892">
    <property type="entry name" value="SUBTILASE"/>
    <property type="match status" value="1"/>
</dbReference>
<dbReference type="GO" id="GO:0006508">
    <property type="term" value="P:proteolysis"/>
    <property type="evidence" value="ECO:0007669"/>
    <property type="project" value="UniProtKB-KW"/>
</dbReference>
<proteinExistence type="inferred from homology"/>
<reference evidence="6" key="1">
    <citation type="submission" date="2018-05" db="EMBL/GenBank/DDBJ databases">
        <authorList>
            <person name="Lanie J.A."/>
            <person name="Ng W.-L."/>
            <person name="Kazmierczak K.M."/>
            <person name="Andrzejewski T.M."/>
            <person name="Davidsen T.M."/>
            <person name="Wayne K.J."/>
            <person name="Tettelin H."/>
            <person name="Glass J.I."/>
            <person name="Rusch D."/>
            <person name="Podicherti R."/>
            <person name="Tsui H.-C.T."/>
            <person name="Winkler M.E."/>
        </authorList>
    </citation>
    <scope>NUCLEOTIDE SEQUENCE</scope>
</reference>
<evidence type="ECO:0000313" key="6">
    <source>
        <dbReference type="EMBL" id="SVD96744.1"/>
    </source>
</evidence>
<accession>A0A382ZMP0</accession>
<dbReference type="AlphaFoldDB" id="A0A382ZMP0"/>
<dbReference type="GO" id="GO:0004252">
    <property type="term" value="F:serine-type endopeptidase activity"/>
    <property type="evidence" value="ECO:0007669"/>
    <property type="project" value="InterPro"/>
</dbReference>
<evidence type="ECO:0000256" key="4">
    <source>
        <dbReference type="ARBA" id="ARBA00022825"/>
    </source>
</evidence>
<dbReference type="Pfam" id="PF00082">
    <property type="entry name" value="Peptidase_S8"/>
    <property type="match status" value="1"/>
</dbReference>
<feature type="domain" description="Peptidase S8/S53" evidence="5">
    <location>
        <begin position="25"/>
        <end position="211"/>
    </location>
</feature>
<dbReference type="InterPro" id="IPR036852">
    <property type="entry name" value="Peptidase_S8/S53_dom_sf"/>
</dbReference>
<evidence type="ECO:0000256" key="2">
    <source>
        <dbReference type="ARBA" id="ARBA00022670"/>
    </source>
</evidence>
<name>A0A382ZMP0_9ZZZZ</name>
<dbReference type="PANTHER" id="PTHR43806">
    <property type="entry name" value="PEPTIDASE S8"/>
    <property type="match status" value="1"/>
</dbReference>
<gene>
    <name evidence="6" type="ORF">METZ01_LOCUS449598</name>
</gene>
<organism evidence="6">
    <name type="scientific">marine metagenome</name>
    <dbReference type="NCBI Taxonomy" id="408172"/>
    <lineage>
        <taxon>unclassified sequences</taxon>
        <taxon>metagenomes</taxon>
        <taxon>ecological metagenomes</taxon>
    </lineage>
</organism>
<evidence type="ECO:0000256" key="1">
    <source>
        <dbReference type="ARBA" id="ARBA00011073"/>
    </source>
</evidence>
<dbReference type="EMBL" id="UINC01185172">
    <property type="protein sequence ID" value="SVD96744.1"/>
    <property type="molecule type" value="Genomic_DNA"/>
</dbReference>
<keyword evidence="2" id="KW-0645">Protease</keyword>
<evidence type="ECO:0000256" key="3">
    <source>
        <dbReference type="ARBA" id="ARBA00022801"/>
    </source>
</evidence>
<protein>
    <recommendedName>
        <fullName evidence="5">Peptidase S8/S53 domain-containing protein</fullName>
    </recommendedName>
</protein>
<sequence length="218" mass="23464">EVAGWASFHLDRASGEVVRSTEVHDDSFGHGTACADVVRRLAPEADLVSIKVLGSNLRGRAVEFLAGLDWAIQEGLDVINLSLGTTNSDYYAKFHQLTEEAYFRGICIVTAVNNMPIVSYPSMYSSAFSVACVPDRESYDPFEFYYSSSPPPEFGAPGVGIDLAWAGGNTLSVTGNSFAAPHIAGLLARIRSKHRDLTPFQLKTVLRATALNTSGAES</sequence>
<dbReference type="InterPro" id="IPR050131">
    <property type="entry name" value="Peptidase_S8_subtilisin-like"/>
</dbReference>
<feature type="non-terminal residue" evidence="6">
    <location>
        <position position="1"/>
    </location>
</feature>
<comment type="similarity">
    <text evidence="1">Belongs to the peptidase S8 family.</text>
</comment>
<dbReference type="InterPro" id="IPR000209">
    <property type="entry name" value="Peptidase_S8/S53_dom"/>
</dbReference>